<dbReference type="NCBIfam" id="TIGR03696">
    <property type="entry name" value="Rhs_assc_core"/>
    <property type="match status" value="1"/>
</dbReference>
<protein>
    <submittedName>
        <fullName evidence="1">RHS repeat-associated core domain-containing protein</fullName>
    </submittedName>
</protein>
<accession>A0A9X2EMX6</accession>
<organism evidence="1 2">
    <name type="scientific">Microbulbifer okhotskensis</name>
    <dbReference type="NCBI Taxonomy" id="2926617"/>
    <lineage>
        <taxon>Bacteria</taxon>
        <taxon>Pseudomonadati</taxon>
        <taxon>Pseudomonadota</taxon>
        <taxon>Gammaproteobacteria</taxon>
        <taxon>Cellvibrionales</taxon>
        <taxon>Microbulbiferaceae</taxon>
        <taxon>Microbulbifer</taxon>
    </lineage>
</organism>
<dbReference type="InterPro" id="IPR022385">
    <property type="entry name" value="Rhs_assc_core"/>
</dbReference>
<dbReference type="Proteomes" id="UP001139028">
    <property type="component" value="Unassembled WGS sequence"/>
</dbReference>
<comment type="caution">
    <text evidence="1">The sequence shown here is derived from an EMBL/GenBank/DDBJ whole genome shotgun (WGS) entry which is preliminary data.</text>
</comment>
<reference evidence="1" key="1">
    <citation type="journal article" date="2022" name="Arch. Microbiol.">
        <title>Microbulbifer okhotskensis sp. nov., isolated from a deep bottom sediment of the Okhotsk Sea.</title>
        <authorList>
            <person name="Romanenko L."/>
            <person name="Kurilenko V."/>
            <person name="Otstavnykh N."/>
            <person name="Velansky P."/>
            <person name="Isaeva M."/>
            <person name="Mikhailov V."/>
        </authorList>
    </citation>
    <scope>NUCLEOTIDE SEQUENCE</scope>
    <source>
        <strain evidence="1">OS29</strain>
    </source>
</reference>
<dbReference type="PANTHER" id="PTHR32305">
    <property type="match status" value="1"/>
</dbReference>
<dbReference type="EMBL" id="JALBWM010000054">
    <property type="protein sequence ID" value="MCO1335209.1"/>
    <property type="molecule type" value="Genomic_DNA"/>
</dbReference>
<sequence>MLKVFSFDAWGQRRNAVDWSALLGDKLTGFSSSLTSRGYTGHEMLDQVGLVHMNGRIYDPRLARFLQADPYVQSPDYSQSHNRYAYIWNNPLNSTDPSGYFRLREWVGVIVAVVGGGYLRCTLCKVWLGDGRPWSRFRCGRCCR</sequence>
<dbReference type="InterPro" id="IPR050708">
    <property type="entry name" value="T6SS_VgrG/RHS"/>
</dbReference>
<name>A0A9X2EMX6_9GAMM</name>
<dbReference type="Gene3D" id="2.180.10.10">
    <property type="entry name" value="RHS repeat-associated core"/>
    <property type="match status" value="1"/>
</dbReference>
<dbReference type="AlphaFoldDB" id="A0A9X2EMX6"/>
<evidence type="ECO:0000313" key="2">
    <source>
        <dbReference type="Proteomes" id="UP001139028"/>
    </source>
</evidence>
<evidence type="ECO:0000313" key="1">
    <source>
        <dbReference type="EMBL" id="MCO1335209.1"/>
    </source>
</evidence>
<dbReference type="PANTHER" id="PTHR32305:SF15">
    <property type="entry name" value="PROTEIN RHSA-RELATED"/>
    <property type="match status" value="1"/>
</dbReference>
<keyword evidence="2" id="KW-1185">Reference proteome</keyword>
<dbReference type="RefSeq" id="WP_252468289.1">
    <property type="nucleotide sequence ID" value="NZ_JALBWM010000054.1"/>
</dbReference>
<gene>
    <name evidence="1" type="ORF">MO867_12790</name>
</gene>
<proteinExistence type="predicted"/>